<keyword evidence="5" id="KW-1185">Reference proteome</keyword>
<feature type="signal peptide" evidence="2">
    <location>
        <begin position="1"/>
        <end position="26"/>
    </location>
</feature>
<dbReference type="SUPFAM" id="SSF53807">
    <property type="entry name" value="Helical backbone' metal receptor"/>
    <property type="match status" value="1"/>
</dbReference>
<dbReference type="InterPro" id="IPR050902">
    <property type="entry name" value="ABC_Transporter_SBP"/>
</dbReference>
<organism evidence="4 5">
    <name type="scientific">Alkaliphilus oremlandii (strain OhILAs)</name>
    <name type="common">Clostridium oremlandii (strain OhILAs)</name>
    <dbReference type="NCBI Taxonomy" id="350688"/>
    <lineage>
        <taxon>Bacteria</taxon>
        <taxon>Bacillati</taxon>
        <taxon>Bacillota</taxon>
        <taxon>Clostridia</taxon>
        <taxon>Peptostreptococcales</taxon>
        <taxon>Natronincolaceae</taxon>
        <taxon>Alkaliphilus</taxon>
    </lineage>
</organism>
<dbReference type="PROSITE" id="PS51257">
    <property type="entry name" value="PROKAR_LIPOPROTEIN"/>
    <property type="match status" value="1"/>
</dbReference>
<dbReference type="InterPro" id="IPR002491">
    <property type="entry name" value="ABC_transptr_periplasmic_BD"/>
</dbReference>
<protein>
    <submittedName>
        <fullName evidence="4">Periplasmic binding protein</fullName>
    </submittedName>
</protein>
<dbReference type="GO" id="GO:0071281">
    <property type="term" value="P:cellular response to iron ion"/>
    <property type="evidence" value="ECO:0007669"/>
    <property type="project" value="TreeGrafter"/>
</dbReference>
<dbReference type="Gene3D" id="3.40.50.1980">
    <property type="entry name" value="Nitrogenase molybdenum iron protein domain"/>
    <property type="match status" value="2"/>
</dbReference>
<dbReference type="PROSITE" id="PS50983">
    <property type="entry name" value="FE_B12_PBP"/>
    <property type="match status" value="1"/>
</dbReference>
<dbReference type="HOGENOM" id="CLU_038034_13_1_9"/>
<evidence type="ECO:0000259" key="3">
    <source>
        <dbReference type="PROSITE" id="PS50983"/>
    </source>
</evidence>
<dbReference type="KEGG" id="aoe:Clos_0220"/>
<evidence type="ECO:0000313" key="4">
    <source>
        <dbReference type="EMBL" id="ABW17784.1"/>
    </source>
</evidence>
<evidence type="ECO:0000256" key="2">
    <source>
        <dbReference type="SAM" id="SignalP"/>
    </source>
</evidence>
<feature type="domain" description="Fe/B12 periplasmic-binding" evidence="3">
    <location>
        <begin position="72"/>
        <end position="344"/>
    </location>
</feature>
<evidence type="ECO:0000256" key="1">
    <source>
        <dbReference type="ARBA" id="ARBA00008814"/>
    </source>
</evidence>
<comment type="similarity">
    <text evidence="1">Belongs to the bacterial solute-binding protein 8 family.</text>
</comment>
<evidence type="ECO:0000313" key="5">
    <source>
        <dbReference type="Proteomes" id="UP000000269"/>
    </source>
</evidence>
<dbReference type="AlphaFoldDB" id="A8MKW7"/>
<keyword evidence="2" id="KW-0732">Signal</keyword>
<dbReference type="EMBL" id="CP000853">
    <property type="protein sequence ID" value="ABW17784.1"/>
    <property type="molecule type" value="Genomic_DNA"/>
</dbReference>
<proteinExistence type="inferred from homology"/>
<feature type="chain" id="PRO_5039001008" evidence="2">
    <location>
        <begin position="27"/>
        <end position="380"/>
    </location>
</feature>
<reference evidence="5" key="1">
    <citation type="submission" date="2007-10" db="EMBL/GenBank/DDBJ databases">
        <title>Complete genome of Alkaliphilus oremlandii OhILAs.</title>
        <authorList>
            <person name="Copeland A."/>
            <person name="Lucas S."/>
            <person name="Lapidus A."/>
            <person name="Barry K."/>
            <person name="Detter J.C."/>
            <person name="Glavina del Rio T."/>
            <person name="Hammon N."/>
            <person name="Israni S."/>
            <person name="Dalin E."/>
            <person name="Tice H."/>
            <person name="Pitluck S."/>
            <person name="Chain P."/>
            <person name="Malfatti S."/>
            <person name="Shin M."/>
            <person name="Vergez L."/>
            <person name="Schmutz J."/>
            <person name="Larimer F."/>
            <person name="Land M."/>
            <person name="Hauser L."/>
            <person name="Kyrpides N."/>
            <person name="Mikhailova N."/>
            <person name="Stolz J.F."/>
            <person name="Dawson A."/>
            <person name="Fisher E."/>
            <person name="Crable B."/>
            <person name="Perera E."/>
            <person name="Lisak J."/>
            <person name="Ranganathan M."/>
            <person name="Basu P."/>
            <person name="Richardson P."/>
        </authorList>
    </citation>
    <scope>NUCLEOTIDE SEQUENCE [LARGE SCALE GENOMIC DNA]</scope>
    <source>
        <strain evidence="5">OhILAs</strain>
    </source>
</reference>
<dbReference type="Proteomes" id="UP000000269">
    <property type="component" value="Chromosome"/>
</dbReference>
<dbReference type="PANTHER" id="PTHR30535">
    <property type="entry name" value="VITAMIN B12-BINDING PROTEIN"/>
    <property type="match status" value="1"/>
</dbReference>
<dbReference type="Pfam" id="PF01497">
    <property type="entry name" value="Peripla_BP_2"/>
    <property type="match status" value="1"/>
</dbReference>
<dbReference type="OrthoDB" id="9787830at2"/>
<accession>A8MKW7</accession>
<sequence length="380" mass="42771">MFKKYSMKTSKMALLLIVVLLMVSMAGCTKKADEAINNTPEQVEQAQQDESTTRVIKDMAGREVEIPKEINKVFTTSGVGTIALYSINPSKMAGLNSKLTALEEKYLTKEYQQLPILGSYKDASSGNAEEILKAKPDIIISMGNIDERWIKDADESQEKLGIPFLMIDGDLENLHKTYEFLGDILGEEERCKKLSEYCKNTIEEVKTIASTIPMEERIKVYYGTTQGPLVTNVTGSIHTQAIDLVGAINAAEVTVEKMSGGVEVSMEQVLNWNPDKIIAAKGMEGNEGSYEIITKDSKWKDIKAVQNNQVYAIPNAPFNWFDRPPSVNRVIGVKWLGNLIYPERFNYDMNKETKDFYEMFYHRALTDDEVAEILENAMPR</sequence>
<gene>
    <name evidence="4" type="ordered locus">Clos_0220</name>
</gene>
<name>A8MKW7_ALKOO</name>
<dbReference type="Gene3D" id="1.20.58.2180">
    <property type="match status" value="1"/>
</dbReference>
<dbReference type="eggNOG" id="COG0614">
    <property type="taxonomic scope" value="Bacteria"/>
</dbReference>
<dbReference type="STRING" id="350688.Clos_0220"/>
<dbReference type="PANTHER" id="PTHR30535:SF34">
    <property type="entry name" value="MOLYBDATE-BINDING PROTEIN MOLA"/>
    <property type="match status" value="1"/>
</dbReference>
<dbReference type="RefSeq" id="WP_012158099.1">
    <property type="nucleotide sequence ID" value="NC_009922.1"/>
</dbReference>